<dbReference type="Proteomes" id="UP001060215">
    <property type="component" value="Chromosome 5"/>
</dbReference>
<accession>A0ACC0H9X2</accession>
<gene>
    <name evidence="1" type="ORF">LOK49_LG06G03119</name>
</gene>
<sequence>MASSPVVPAKSQPLHNFSLPLLKWPKNHTNNLHCGRRLSESSPSPPPPDSAFRHSPPPSPMCDSASEMESGYVSENRRKSAPEIVRNGFVVSSSDHMIEKSEKTIGDIGG</sequence>
<organism evidence="1 2">
    <name type="scientific">Camellia lanceoleosa</name>
    <dbReference type="NCBI Taxonomy" id="1840588"/>
    <lineage>
        <taxon>Eukaryota</taxon>
        <taxon>Viridiplantae</taxon>
        <taxon>Streptophyta</taxon>
        <taxon>Embryophyta</taxon>
        <taxon>Tracheophyta</taxon>
        <taxon>Spermatophyta</taxon>
        <taxon>Magnoliopsida</taxon>
        <taxon>eudicotyledons</taxon>
        <taxon>Gunneridae</taxon>
        <taxon>Pentapetalae</taxon>
        <taxon>asterids</taxon>
        <taxon>Ericales</taxon>
        <taxon>Theaceae</taxon>
        <taxon>Camellia</taxon>
    </lineage>
</organism>
<comment type="caution">
    <text evidence="1">The sequence shown here is derived from an EMBL/GenBank/DDBJ whole genome shotgun (WGS) entry which is preliminary data.</text>
</comment>
<proteinExistence type="predicted"/>
<protein>
    <submittedName>
        <fullName evidence="1">Uncharacterized protein</fullName>
    </submittedName>
</protein>
<reference evidence="1 2" key="1">
    <citation type="journal article" date="2022" name="Plant J.">
        <title>Chromosome-level genome of Camellia lanceoleosa provides a valuable resource for understanding genome evolution and self-incompatibility.</title>
        <authorList>
            <person name="Gong W."/>
            <person name="Xiao S."/>
            <person name="Wang L."/>
            <person name="Liao Z."/>
            <person name="Chang Y."/>
            <person name="Mo W."/>
            <person name="Hu G."/>
            <person name="Li W."/>
            <person name="Zhao G."/>
            <person name="Zhu H."/>
            <person name="Hu X."/>
            <person name="Ji K."/>
            <person name="Xiang X."/>
            <person name="Song Q."/>
            <person name="Yuan D."/>
            <person name="Jin S."/>
            <person name="Zhang L."/>
        </authorList>
    </citation>
    <scope>NUCLEOTIDE SEQUENCE [LARGE SCALE GENOMIC DNA]</scope>
    <source>
        <strain evidence="1">SQ_2022a</strain>
    </source>
</reference>
<evidence type="ECO:0000313" key="1">
    <source>
        <dbReference type="EMBL" id="KAI8010338.1"/>
    </source>
</evidence>
<evidence type="ECO:0000313" key="2">
    <source>
        <dbReference type="Proteomes" id="UP001060215"/>
    </source>
</evidence>
<keyword evidence="2" id="KW-1185">Reference proteome</keyword>
<name>A0ACC0H9X2_9ERIC</name>
<dbReference type="EMBL" id="CM045762">
    <property type="protein sequence ID" value="KAI8010338.1"/>
    <property type="molecule type" value="Genomic_DNA"/>
</dbReference>